<dbReference type="PANTHER" id="PTHR30231">
    <property type="entry name" value="DNA POLYMERASE III SUBUNIT EPSILON"/>
    <property type="match status" value="1"/>
</dbReference>
<dbReference type="SMART" id="SM00479">
    <property type="entry name" value="EXOIII"/>
    <property type="match status" value="1"/>
</dbReference>
<dbReference type="Proteomes" id="UP001596060">
    <property type="component" value="Unassembled WGS sequence"/>
</dbReference>
<dbReference type="InterPro" id="IPR012337">
    <property type="entry name" value="RNaseH-like_sf"/>
</dbReference>
<comment type="caution">
    <text evidence="2">The sequence shown here is derived from an EMBL/GenBank/DDBJ whole genome shotgun (WGS) entry which is preliminary data.</text>
</comment>
<sequence length="139" mass="15087">MHGITNEDVADAPNFDEIADDVLIWIEDAAIVGHNVKVDLEALKRVLPHWKPRAAIDTLKLAKAIKPGLPSYGLSNLSEVLGITLKIEADFRTGSHSAPYDVALTVALFRVLLSSVPEAVRSAVLADADIVERQKDLLL</sequence>
<accession>A0ABW0P7M3</accession>
<dbReference type="PANTHER" id="PTHR30231:SF41">
    <property type="entry name" value="DNA POLYMERASE III SUBUNIT EPSILON"/>
    <property type="match status" value="1"/>
</dbReference>
<dbReference type="EMBL" id="JBHSLU010000069">
    <property type="protein sequence ID" value="MFC5507752.1"/>
    <property type="molecule type" value="Genomic_DNA"/>
</dbReference>
<reference evidence="3" key="1">
    <citation type="journal article" date="2019" name="Int. J. Syst. Evol. Microbiol.">
        <title>The Global Catalogue of Microorganisms (GCM) 10K type strain sequencing project: providing services to taxonomists for standard genome sequencing and annotation.</title>
        <authorList>
            <consortium name="The Broad Institute Genomics Platform"/>
            <consortium name="The Broad Institute Genome Sequencing Center for Infectious Disease"/>
            <person name="Wu L."/>
            <person name="Ma J."/>
        </authorList>
    </citation>
    <scope>NUCLEOTIDE SEQUENCE [LARGE SCALE GENOMIC DNA]</scope>
    <source>
        <strain evidence="3">CCUG 43117</strain>
    </source>
</reference>
<dbReference type="InterPro" id="IPR036397">
    <property type="entry name" value="RNaseH_sf"/>
</dbReference>
<dbReference type="Gene3D" id="3.30.420.10">
    <property type="entry name" value="Ribonuclease H-like superfamily/Ribonuclease H"/>
    <property type="match status" value="1"/>
</dbReference>
<proteinExistence type="predicted"/>
<keyword evidence="3" id="KW-1185">Reference proteome</keyword>
<dbReference type="Pfam" id="PF00929">
    <property type="entry name" value="RNase_T"/>
    <property type="match status" value="1"/>
</dbReference>
<evidence type="ECO:0000259" key="1">
    <source>
        <dbReference type="SMART" id="SM00479"/>
    </source>
</evidence>
<dbReference type="RefSeq" id="WP_082735218.1">
    <property type="nucleotide sequence ID" value="NZ_JBHSLU010000069.1"/>
</dbReference>
<dbReference type="CDD" id="cd06127">
    <property type="entry name" value="DEDDh"/>
    <property type="match status" value="1"/>
</dbReference>
<protein>
    <submittedName>
        <fullName evidence="2">PolC-type DNA polymerase III</fullName>
    </submittedName>
</protein>
<dbReference type="SUPFAM" id="SSF53098">
    <property type="entry name" value="Ribonuclease H-like"/>
    <property type="match status" value="1"/>
</dbReference>
<evidence type="ECO:0000313" key="3">
    <source>
        <dbReference type="Proteomes" id="UP001596060"/>
    </source>
</evidence>
<gene>
    <name evidence="2" type="ORF">ACFPN9_21125</name>
</gene>
<name>A0ABW0P7M3_9HYPH</name>
<evidence type="ECO:0000313" key="2">
    <source>
        <dbReference type="EMBL" id="MFC5507752.1"/>
    </source>
</evidence>
<organism evidence="2 3">
    <name type="scientific">Bosea massiliensis</name>
    <dbReference type="NCBI Taxonomy" id="151419"/>
    <lineage>
        <taxon>Bacteria</taxon>
        <taxon>Pseudomonadati</taxon>
        <taxon>Pseudomonadota</taxon>
        <taxon>Alphaproteobacteria</taxon>
        <taxon>Hyphomicrobiales</taxon>
        <taxon>Boseaceae</taxon>
        <taxon>Bosea</taxon>
    </lineage>
</organism>
<feature type="domain" description="Exonuclease" evidence="1">
    <location>
        <begin position="1"/>
        <end position="118"/>
    </location>
</feature>
<dbReference type="InterPro" id="IPR013520">
    <property type="entry name" value="Ribonucl_H"/>
</dbReference>